<protein>
    <submittedName>
        <fullName evidence="2">Phenazine biosynthesis protein PhzF family</fullName>
    </submittedName>
</protein>
<dbReference type="InParanoid" id="A0A316YDZ2"/>
<dbReference type="SUPFAM" id="SSF54506">
    <property type="entry name" value="Diaminopimelate epimerase-like"/>
    <property type="match status" value="1"/>
</dbReference>
<dbReference type="RefSeq" id="XP_025374282.1">
    <property type="nucleotide sequence ID" value="XM_025519803.1"/>
</dbReference>
<dbReference type="STRING" id="215250.A0A316YDZ2"/>
<dbReference type="Gene3D" id="3.10.310.10">
    <property type="entry name" value="Diaminopimelate Epimerase, Chain A, domain 1"/>
    <property type="match status" value="2"/>
</dbReference>
<dbReference type="GeneID" id="37041719"/>
<dbReference type="OrthoDB" id="75169at2759"/>
<feature type="active site" evidence="1">
    <location>
        <position position="49"/>
    </location>
</feature>
<evidence type="ECO:0000256" key="1">
    <source>
        <dbReference type="PIRSR" id="PIRSR016184-1"/>
    </source>
</evidence>
<accession>A0A316YDZ2</accession>
<dbReference type="Proteomes" id="UP000245768">
    <property type="component" value="Unassembled WGS sequence"/>
</dbReference>
<dbReference type="PANTHER" id="PTHR13774:SF32">
    <property type="entry name" value="ANTISENSE-ENHANCING SEQUENCE 1"/>
    <property type="match status" value="1"/>
</dbReference>
<evidence type="ECO:0000313" key="3">
    <source>
        <dbReference type="Proteomes" id="UP000245768"/>
    </source>
</evidence>
<dbReference type="GO" id="GO:0005737">
    <property type="term" value="C:cytoplasm"/>
    <property type="evidence" value="ECO:0007669"/>
    <property type="project" value="TreeGrafter"/>
</dbReference>
<dbReference type="InterPro" id="IPR003719">
    <property type="entry name" value="Phenazine_PhzF-like"/>
</dbReference>
<dbReference type="Pfam" id="PF02567">
    <property type="entry name" value="PhzC-PhzF"/>
    <property type="match status" value="1"/>
</dbReference>
<dbReference type="FunCoup" id="A0A316YDZ2">
    <property type="interactions" value="273"/>
</dbReference>
<dbReference type="PIRSF" id="PIRSF016184">
    <property type="entry name" value="PhzC_PhzF"/>
    <property type="match status" value="1"/>
</dbReference>
<dbReference type="NCBIfam" id="TIGR00654">
    <property type="entry name" value="PhzF_family"/>
    <property type="match status" value="1"/>
</dbReference>
<reference evidence="2 3" key="1">
    <citation type="journal article" date="2018" name="Mol. Biol. Evol.">
        <title>Broad Genomic Sampling Reveals a Smut Pathogenic Ancestry of the Fungal Clade Ustilaginomycotina.</title>
        <authorList>
            <person name="Kijpornyongpan T."/>
            <person name="Mondo S.J."/>
            <person name="Barry K."/>
            <person name="Sandor L."/>
            <person name="Lee J."/>
            <person name="Lipzen A."/>
            <person name="Pangilinan J."/>
            <person name="LaButti K."/>
            <person name="Hainaut M."/>
            <person name="Henrissat B."/>
            <person name="Grigoriev I.V."/>
            <person name="Spatafora J.W."/>
            <person name="Aime M.C."/>
        </authorList>
    </citation>
    <scope>NUCLEOTIDE SEQUENCE [LARGE SCALE GENOMIC DNA]</scope>
    <source>
        <strain evidence="2 3">MCA 4198</strain>
    </source>
</reference>
<sequence length="294" mass="31674">MPQSSFYQVDVFTSKPTLGNPVAVVVVPRYRTLSQQEMQGFARWTNLSETTFLFETEDDESSYDYHLKIFTPNSELPFAGHPTLGSCQAWLHHGGRPRREARVVQQCGIGSVEIAIEADGSLSFAAPPLTRSGPVEDSIVERACMAMGITKSAVLDAQWIVNGPTWFALRLASANDVLGVELGATEPVSDLMWGIFGPYIGGQAREGEPAFEVRAFAPGQGVKEDPVCGSFNAGLALSLQRQSQSSRSVPATYVISQGARLGREGRIVVRADEANGTTWIGGHAIVCISGQVNL</sequence>
<keyword evidence="3" id="KW-1185">Reference proteome</keyword>
<dbReference type="GO" id="GO:0016853">
    <property type="term" value="F:isomerase activity"/>
    <property type="evidence" value="ECO:0007669"/>
    <property type="project" value="TreeGrafter"/>
</dbReference>
<organism evidence="2 3">
    <name type="scientific">Acaromyces ingoldii</name>
    <dbReference type="NCBI Taxonomy" id="215250"/>
    <lineage>
        <taxon>Eukaryota</taxon>
        <taxon>Fungi</taxon>
        <taxon>Dikarya</taxon>
        <taxon>Basidiomycota</taxon>
        <taxon>Ustilaginomycotina</taxon>
        <taxon>Exobasidiomycetes</taxon>
        <taxon>Exobasidiales</taxon>
        <taxon>Cryptobasidiaceae</taxon>
        <taxon>Acaromyces</taxon>
    </lineage>
</organism>
<dbReference type="PANTHER" id="PTHR13774">
    <property type="entry name" value="PHENAZINE BIOSYNTHESIS PROTEIN"/>
    <property type="match status" value="1"/>
</dbReference>
<name>A0A316YDZ2_9BASI</name>
<proteinExistence type="predicted"/>
<dbReference type="AlphaFoldDB" id="A0A316YDZ2"/>
<gene>
    <name evidence="2" type="ORF">FA10DRAFT_256377</name>
</gene>
<evidence type="ECO:0000313" key="2">
    <source>
        <dbReference type="EMBL" id="PWN87084.1"/>
    </source>
</evidence>
<dbReference type="EMBL" id="KZ819641">
    <property type="protein sequence ID" value="PWN87084.1"/>
    <property type="molecule type" value="Genomic_DNA"/>
</dbReference>